<keyword evidence="4" id="KW-1185">Reference proteome</keyword>
<evidence type="ECO:0000256" key="1">
    <source>
        <dbReference type="SAM" id="MobiDB-lite"/>
    </source>
</evidence>
<evidence type="ECO:0000313" key="3">
    <source>
        <dbReference type="EMBL" id="QFQ01525.1"/>
    </source>
</evidence>
<dbReference type="AlphaFoldDB" id="A0A5J6Z764"/>
<name>A0A5J6Z764_9CORY</name>
<dbReference type="KEGG" id="cuo:CUROG_00605"/>
<feature type="compositionally biased region" description="Basic and acidic residues" evidence="1">
    <location>
        <begin position="59"/>
        <end position="74"/>
    </location>
</feature>
<protein>
    <submittedName>
        <fullName evidence="3">Uncharacterized protein</fullName>
    </submittedName>
</protein>
<feature type="compositionally biased region" description="Low complexity" evidence="1">
    <location>
        <begin position="36"/>
        <end position="55"/>
    </location>
</feature>
<dbReference type="Proteomes" id="UP000326711">
    <property type="component" value="Chromosome"/>
</dbReference>
<gene>
    <name evidence="3" type="ORF">CUROG_00605</name>
</gene>
<feature type="transmembrane region" description="Helical" evidence="2">
    <location>
        <begin position="83"/>
        <end position="106"/>
    </location>
</feature>
<keyword evidence="2" id="KW-0812">Transmembrane</keyword>
<keyword evidence="2" id="KW-0472">Membrane</keyword>
<accession>A0A5J6Z764</accession>
<organism evidence="3 4">
    <name type="scientific">Corynebacterium urogenitale</name>
    <dbReference type="NCBI Taxonomy" id="2487892"/>
    <lineage>
        <taxon>Bacteria</taxon>
        <taxon>Bacillati</taxon>
        <taxon>Actinomycetota</taxon>
        <taxon>Actinomycetes</taxon>
        <taxon>Mycobacteriales</taxon>
        <taxon>Corynebacteriaceae</taxon>
        <taxon>Corynebacterium</taxon>
    </lineage>
</organism>
<keyword evidence="2" id="KW-1133">Transmembrane helix</keyword>
<dbReference type="EMBL" id="CP045032">
    <property type="protein sequence ID" value="QFQ01525.1"/>
    <property type="molecule type" value="Genomic_DNA"/>
</dbReference>
<evidence type="ECO:0000313" key="4">
    <source>
        <dbReference type="Proteomes" id="UP000326711"/>
    </source>
</evidence>
<feature type="region of interest" description="Disordered" evidence="1">
    <location>
        <begin position="1"/>
        <end position="77"/>
    </location>
</feature>
<dbReference type="RefSeq" id="WP_151902017.1">
    <property type="nucleotide sequence ID" value="NZ_CP045032.1"/>
</dbReference>
<evidence type="ECO:0000256" key="2">
    <source>
        <dbReference type="SAM" id="Phobius"/>
    </source>
</evidence>
<reference evidence="4" key="1">
    <citation type="submission" date="2019-10" db="EMBL/GenBank/DDBJ databases">
        <title>Complete genome sequence of Corynebacterium urogenitalis DSM 108747, isolated from the genital tract of a cow.</title>
        <authorList>
            <person name="Ruckert C."/>
            <person name="Ballas P."/>
            <person name="Wagener K."/>
            <person name="Drillich M."/>
            <person name="Kaempfer P."/>
            <person name="Busse H.-J."/>
            <person name="Ehling-Schulz M."/>
        </authorList>
    </citation>
    <scope>NUCLEOTIDE SEQUENCE [LARGE SCALE GENOMIC DNA]</scope>
    <source>
        <strain evidence="4">LMM 1652</strain>
    </source>
</reference>
<feature type="compositionally biased region" description="Low complexity" evidence="1">
    <location>
        <begin position="15"/>
        <end position="24"/>
    </location>
</feature>
<proteinExistence type="predicted"/>
<sequence length="112" mass="11634">MSKDAETEIAEQQVASAAGEAPAESAEEPVRSGQPSAEQSENAAQAEATPPEAAQGDAARPEAVKVKRAEDSVGKQRKMPKTLIAQTVVGILFSLAVLAVLVYFVFVGVPTL</sequence>